<evidence type="ECO:0000313" key="4">
    <source>
        <dbReference type="Proteomes" id="UP000243342"/>
    </source>
</evidence>
<name>A0A1J7BKF6_9ACTN</name>
<dbReference type="Pfam" id="PF09704">
    <property type="entry name" value="Cas_Cas5d"/>
    <property type="match status" value="1"/>
</dbReference>
<accession>A0A1J7BKF6</accession>
<feature type="region of interest" description="Disordered" evidence="2">
    <location>
        <begin position="228"/>
        <end position="265"/>
    </location>
</feature>
<dbReference type="NCBIfam" id="TIGR01868">
    <property type="entry name" value="casD_Cas5e"/>
    <property type="match status" value="1"/>
</dbReference>
<dbReference type="STRING" id="1428644.BIV57_01950"/>
<sequence length="265" mass="28792">MTVLLLRLAGPLQAWGSSSRFVQRTTENAPTKSGILGLLAAAEGRPRGSDLSDLTALRFGVRIDQPGSRIKDFHKAENTDTGRVMPLSDRYYLADAVFLAGVEGGSDVIRRLHDAVRTPRFLPYLGRRSCPPSLPLLPDLVQPLTEAPLEAALRNAPWQASQWYVRQVKRTAARDDTPGVHTGPDDLDLLLDCPTGELPDYSLRDLPLTFDPNHRKYAMRGVRIGHVSAPADHDPTGHLRPMPTAGPDAATDPAAGTAIRTTDAN</sequence>
<organism evidence="3 4">
    <name type="scientific">Mangrovactinospora gilvigrisea</name>
    <dbReference type="NCBI Taxonomy" id="1428644"/>
    <lineage>
        <taxon>Bacteria</taxon>
        <taxon>Bacillati</taxon>
        <taxon>Actinomycetota</taxon>
        <taxon>Actinomycetes</taxon>
        <taxon>Kitasatosporales</taxon>
        <taxon>Streptomycetaceae</taxon>
        <taxon>Mangrovactinospora</taxon>
    </lineage>
</organism>
<comment type="caution">
    <text evidence="3">The sequence shown here is derived from an EMBL/GenBank/DDBJ whole genome shotgun (WGS) entry which is preliminary data.</text>
</comment>
<dbReference type="OrthoDB" id="3189549at2"/>
<dbReference type="GO" id="GO:0051607">
    <property type="term" value="P:defense response to virus"/>
    <property type="evidence" value="ECO:0007669"/>
    <property type="project" value="UniProtKB-KW"/>
</dbReference>
<dbReference type="InterPro" id="IPR021124">
    <property type="entry name" value="CRISPR-assoc_prot_Cas5"/>
</dbReference>
<evidence type="ECO:0000256" key="1">
    <source>
        <dbReference type="ARBA" id="ARBA00023118"/>
    </source>
</evidence>
<dbReference type="NCBIfam" id="TIGR02593">
    <property type="entry name" value="CRISPR_cas5"/>
    <property type="match status" value="1"/>
</dbReference>
<dbReference type="GO" id="GO:0043571">
    <property type="term" value="P:maintenance of CRISPR repeat elements"/>
    <property type="evidence" value="ECO:0007669"/>
    <property type="project" value="InterPro"/>
</dbReference>
<dbReference type="Proteomes" id="UP000243342">
    <property type="component" value="Unassembled WGS sequence"/>
</dbReference>
<dbReference type="CDD" id="cd09756">
    <property type="entry name" value="Cas5_I-E"/>
    <property type="match status" value="1"/>
</dbReference>
<dbReference type="RefSeq" id="WP_071654854.1">
    <property type="nucleotide sequence ID" value="NZ_MLCF01000005.1"/>
</dbReference>
<dbReference type="AlphaFoldDB" id="A0A1J7BKF6"/>
<reference evidence="3 4" key="1">
    <citation type="submission" date="2016-10" db="EMBL/GenBank/DDBJ databases">
        <title>Genome sequence of Streptomyces gilvigriseus MUSC 26.</title>
        <authorList>
            <person name="Lee L.-H."/>
            <person name="Ser H.-L."/>
        </authorList>
    </citation>
    <scope>NUCLEOTIDE SEQUENCE [LARGE SCALE GENOMIC DNA]</scope>
    <source>
        <strain evidence="3 4">MUSC 26</strain>
    </source>
</reference>
<dbReference type="Gene3D" id="3.30.70.2660">
    <property type="match status" value="1"/>
</dbReference>
<dbReference type="InterPro" id="IPR013422">
    <property type="entry name" value="CRISPR-assoc_prot_Cas5_N"/>
</dbReference>
<keyword evidence="4" id="KW-1185">Reference proteome</keyword>
<evidence type="ECO:0000313" key="3">
    <source>
        <dbReference type="EMBL" id="OIV39171.1"/>
    </source>
</evidence>
<protein>
    <submittedName>
        <fullName evidence="3">Type I-E CRISPR-associated protein Cas5/CasD</fullName>
    </submittedName>
</protein>
<dbReference type="GO" id="GO:0003723">
    <property type="term" value="F:RNA binding"/>
    <property type="evidence" value="ECO:0007669"/>
    <property type="project" value="InterPro"/>
</dbReference>
<feature type="compositionally biased region" description="Low complexity" evidence="2">
    <location>
        <begin position="243"/>
        <end position="258"/>
    </location>
</feature>
<evidence type="ECO:0000256" key="2">
    <source>
        <dbReference type="SAM" id="MobiDB-lite"/>
    </source>
</evidence>
<keyword evidence="1" id="KW-0051">Antiviral defense</keyword>
<proteinExistence type="predicted"/>
<dbReference type="InterPro" id="IPR010147">
    <property type="entry name" value="CRISPR-assoc_prot_CasD"/>
</dbReference>
<gene>
    <name evidence="3" type="ORF">BIV57_01950</name>
</gene>
<dbReference type="EMBL" id="MLCF01000005">
    <property type="protein sequence ID" value="OIV39171.1"/>
    <property type="molecule type" value="Genomic_DNA"/>
</dbReference>